<evidence type="ECO:0008006" key="10">
    <source>
        <dbReference type="Google" id="ProtNLM"/>
    </source>
</evidence>
<keyword evidence="4" id="KW-0560">Oxidoreductase</keyword>
<keyword evidence="7" id="KW-0472">Membrane</keyword>
<reference evidence="8" key="1">
    <citation type="submission" date="2019-10" db="EMBL/GenBank/DDBJ databases">
        <authorList>
            <person name="Zhang R."/>
            <person name="Pan Y."/>
            <person name="Wang J."/>
            <person name="Ma R."/>
            <person name="Yu S."/>
        </authorList>
    </citation>
    <scope>NUCLEOTIDE SEQUENCE</scope>
    <source>
        <strain evidence="8">LA-IB0</strain>
        <tissue evidence="8">Leaf</tissue>
    </source>
</reference>
<keyword evidence="7" id="KW-1133">Transmembrane helix</keyword>
<organism evidence="8 9">
    <name type="scientific">Buddleja alternifolia</name>
    <dbReference type="NCBI Taxonomy" id="168488"/>
    <lineage>
        <taxon>Eukaryota</taxon>
        <taxon>Viridiplantae</taxon>
        <taxon>Streptophyta</taxon>
        <taxon>Embryophyta</taxon>
        <taxon>Tracheophyta</taxon>
        <taxon>Spermatophyta</taxon>
        <taxon>Magnoliopsida</taxon>
        <taxon>eudicotyledons</taxon>
        <taxon>Gunneridae</taxon>
        <taxon>Pentapetalae</taxon>
        <taxon>asterids</taxon>
        <taxon>lamiids</taxon>
        <taxon>Lamiales</taxon>
        <taxon>Scrophulariaceae</taxon>
        <taxon>Buddlejeae</taxon>
        <taxon>Buddleja</taxon>
    </lineage>
</organism>
<evidence type="ECO:0000313" key="8">
    <source>
        <dbReference type="EMBL" id="KAG8377506.1"/>
    </source>
</evidence>
<gene>
    <name evidence="8" type="ORF">BUALT_Bualt08G0040000</name>
</gene>
<protein>
    <recommendedName>
        <fullName evidence="10">Cytochrome P450</fullName>
    </recommendedName>
</protein>
<dbReference type="PRINTS" id="PR00463">
    <property type="entry name" value="EP450I"/>
</dbReference>
<dbReference type="SUPFAM" id="SSF48264">
    <property type="entry name" value="Cytochrome P450"/>
    <property type="match status" value="1"/>
</dbReference>
<dbReference type="PANTHER" id="PTHR47947">
    <property type="entry name" value="CYTOCHROME P450 82C3-RELATED"/>
    <property type="match status" value="1"/>
</dbReference>
<keyword evidence="5" id="KW-0408">Iron</keyword>
<proteinExistence type="predicted"/>
<comment type="caution">
    <text evidence="8">The sequence shown here is derived from an EMBL/GenBank/DDBJ whole genome shotgun (WGS) entry which is preliminary data.</text>
</comment>
<evidence type="ECO:0000256" key="4">
    <source>
        <dbReference type="ARBA" id="ARBA00023002"/>
    </source>
</evidence>
<dbReference type="InterPro" id="IPR050651">
    <property type="entry name" value="Plant_Cytochrome_P450_Monoox"/>
</dbReference>
<keyword evidence="6" id="KW-0503">Monooxygenase</keyword>
<sequence length="391" mass="44433">MDIQWLVYIPLTFALYIFTNHFLNKLRNLPPSPILNLPILGHLYLLKKPLYRSLAKISDRYGPVNLLHFGSRRVLVVASPSAADECLNKNDIIFANRPKLLSGKYFGYNYTSMAWSSYGDHWRNLRKISAIEILSTHKLQLLHSIRADEIRSMIRSLSRDSQGKKLVDMKTVFLELTMNVMMRMMAGKRYYGENVEDAEEAKRFREIVTETLRLGGATNLGDFLPVIRWLGVGDAEKSLIEVQNKRDAFLQELVEECKIRFRSYGGGGGDAAATEGKTKTMIEMMLALQEKEPDYYKDEVIKSLMLSGSRRNKIVTTKYNQSQVYEANQKGLGVRMVGFGLGSVIQCFDWERVGEELVDMTEAVGLTLPRAQPLMASCKVRPVAEKLVSQI</sequence>
<evidence type="ECO:0000313" key="9">
    <source>
        <dbReference type="Proteomes" id="UP000826271"/>
    </source>
</evidence>
<name>A0AAV6XAQ0_9LAMI</name>
<dbReference type="AlphaFoldDB" id="A0AAV6XAQ0"/>
<accession>A0AAV6XAQ0</accession>
<dbReference type="PANTHER" id="PTHR47947:SF24">
    <property type="entry name" value="ISOFLAVONE 2'-HYDROXYLASE-LIKE"/>
    <property type="match status" value="1"/>
</dbReference>
<dbReference type="Proteomes" id="UP000826271">
    <property type="component" value="Unassembled WGS sequence"/>
</dbReference>
<dbReference type="GO" id="GO:0016020">
    <property type="term" value="C:membrane"/>
    <property type="evidence" value="ECO:0007669"/>
    <property type="project" value="UniProtKB-SubCell"/>
</dbReference>
<dbReference type="GO" id="GO:0016705">
    <property type="term" value="F:oxidoreductase activity, acting on paired donors, with incorporation or reduction of molecular oxygen"/>
    <property type="evidence" value="ECO:0007669"/>
    <property type="project" value="InterPro"/>
</dbReference>
<keyword evidence="7" id="KW-0812">Transmembrane</keyword>
<dbReference type="EMBL" id="WHWC01000008">
    <property type="protein sequence ID" value="KAG8377506.1"/>
    <property type="molecule type" value="Genomic_DNA"/>
</dbReference>
<feature type="transmembrane region" description="Helical" evidence="7">
    <location>
        <begin position="5"/>
        <end position="23"/>
    </location>
</feature>
<dbReference type="InterPro" id="IPR002401">
    <property type="entry name" value="Cyt_P450_E_grp-I"/>
</dbReference>
<dbReference type="InterPro" id="IPR036396">
    <property type="entry name" value="Cyt_P450_sf"/>
</dbReference>
<keyword evidence="9" id="KW-1185">Reference proteome</keyword>
<dbReference type="GO" id="GO:0020037">
    <property type="term" value="F:heme binding"/>
    <property type="evidence" value="ECO:0007669"/>
    <property type="project" value="InterPro"/>
</dbReference>
<evidence type="ECO:0000256" key="3">
    <source>
        <dbReference type="ARBA" id="ARBA00022723"/>
    </source>
</evidence>
<comment type="subcellular location">
    <subcellularLocation>
        <location evidence="1">Membrane</location>
        <topology evidence="1">Single-pass membrane protein</topology>
    </subcellularLocation>
</comment>
<keyword evidence="2" id="KW-0349">Heme</keyword>
<keyword evidence="3" id="KW-0479">Metal-binding</keyword>
<dbReference type="Gene3D" id="1.10.630.10">
    <property type="entry name" value="Cytochrome P450"/>
    <property type="match status" value="1"/>
</dbReference>
<evidence type="ECO:0000256" key="5">
    <source>
        <dbReference type="ARBA" id="ARBA00023004"/>
    </source>
</evidence>
<dbReference type="InterPro" id="IPR001128">
    <property type="entry name" value="Cyt_P450"/>
</dbReference>
<evidence type="ECO:0000256" key="6">
    <source>
        <dbReference type="ARBA" id="ARBA00023033"/>
    </source>
</evidence>
<dbReference type="GO" id="GO:0004497">
    <property type="term" value="F:monooxygenase activity"/>
    <property type="evidence" value="ECO:0007669"/>
    <property type="project" value="UniProtKB-KW"/>
</dbReference>
<dbReference type="GO" id="GO:0005506">
    <property type="term" value="F:iron ion binding"/>
    <property type="evidence" value="ECO:0007669"/>
    <property type="project" value="InterPro"/>
</dbReference>
<evidence type="ECO:0000256" key="1">
    <source>
        <dbReference type="ARBA" id="ARBA00004167"/>
    </source>
</evidence>
<evidence type="ECO:0000256" key="2">
    <source>
        <dbReference type="ARBA" id="ARBA00022617"/>
    </source>
</evidence>
<evidence type="ECO:0000256" key="7">
    <source>
        <dbReference type="SAM" id="Phobius"/>
    </source>
</evidence>
<dbReference type="Pfam" id="PF00067">
    <property type="entry name" value="p450"/>
    <property type="match status" value="1"/>
</dbReference>